<protein>
    <submittedName>
        <fullName evidence="2">Putative signal transduction protein</fullName>
    </submittedName>
</protein>
<feature type="domain" description="HDOD" evidence="1">
    <location>
        <begin position="10"/>
        <end position="205"/>
    </location>
</feature>
<organism evidence="2 3">
    <name type="scientific">Sulfurimonas denitrificans (strain ATCC 33889 / DSM 1251)</name>
    <name type="common">Thiomicrospira denitrificans (strain ATCC 33889 / DSM 1251)</name>
    <dbReference type="NCBI Taxonomy" id="326298"/>
    <lineage>
        <taxon>Bacteria</taxon>
        <taxon>Pseudomonadati</taxon>
        <taxon>Campylobacterota</taxon>
        <taxon>Epsilonproteobacteria</taxon>
        <taxon>Campylobacterales</taxon>
        <taxon>Sulfurimonadaceae</taxon>
        <taxon>Sulfurimonas</taxon>
    </lineage>
</organism>
<dbReference type="PROSITE" id="PS51833">
    <property type="entry name" value="HDOD"/>
    <property type="match status" value="1"/>
</dbReference>
<dbReference type="PANTHER" id="PTHR33525:SF4">
    <property type="entry name" value="CYCLIC DI-GMP PHOSPHODIESTERASE CDGJ"/>
    <property type="match status" value="1"/>
</dbReference>
<dbReference type="Gene3D" id="1.10.3210.10">
    <property type="entry name" value="Hypothetical protein af1432"/>
    <property type="match status" value="1"/>
</dbReference>
<gene>
    <name evidence="2" type="ordered locus">Suden_1928</name>
</gene>
<name>Q30P79_SULDN</name>
<dbReference type="Proteomes" id="UP000002714">
    <property type="component" value="Chromosome"/>
</dbReference>
<evidence type="ECO:0000313" key="2">
    <source>
        <dbReference type="EMBL" id="ABB45202.1"/>
    </source>
</evidence>
<dbReference type="EMBL" id="CP000153">
    <property type="protein sequence ID" value="ABB45202.1"/>
    <property type="molecule type" value="Genomic_DNA"/>
</dbReference>
<dbReference type="STRING" id="326298.Suden_1928"/>
<dbReference type="KEGG" id="tdn:Suden_1928"/>
<reference evidence="2 3" key="1">
    <citation type="journal article" date="2008" name="Appl. Environ. Microbiol.">
        <title>Genome of the epsilonproteobacterial chemolithoautotroph Sulfurimonas denitrificans.</title>
        <authorList>
            <person name="Sievert S.M."/>
            <person name="Scott K.M."/>
            <person name="Klotz M.G."/>
            <person name="Chain P.S.G."/>
            <person name="Hauser L.J."/>
            <person name="Hemp J."/>
            <person name="Huegler M."/>
            <person name="Land M."/>
            <person name="Lapidus A."/>
            <person name="Larimer F.W."/>
            <person name="Lucas S."/>
            <person name="Malfatti S.A."/>
            <person name="Meyer F."/>
            <person name="Paulsen I.T."/>
            <person name="Ren Q."/>
            <person name="Simon J."/>
            <person name="Bailey K."/>
            <person name="Diaz E."/>
            <person name="Fitzpatrick K.A."/>
            <person name="Glover B."/>
            <person name="Gwatney N."/>
            <person name="Korajkic A."/>
            <person name="Long A."/>
            <person name="Mobberley J.M."/>
            <person name="Pantry S.N."/>
            <person name="Pazder G."/>
            <person name="Peterson S."/>
            <person name="Quintanilla J.D."/>
            <person name="Sprinkle R."/>
            <person name="Stephens J."/>
            <person name="Thomas P."/>
            <person name="Vaughn R."/>
            <person name="Weber M.J."/>
            <person name="Wooten L.L."/>
        </authorList>
    </citation>
    <scope>NUCLEOTIDE SEQUENCE [LARGE SCALE GENOMIC DNA]</scope>
    <source>
        <strain evidence="3">ATCC 33889 / DSM 1251</strain>
    </source>
</reference>
<dbReference type="InterPro" id="IPR013976">
    <property type="entry name" value="HDOD"/>
</dbReference>
<dbReference type="Pfam" id="PF08668">
    <property type="entry name" value="HDOD"/>
    <property type="match status" value="1"/>
</dbReference>
<sequence>MSKIAIPDSFPNLPSSIKKIQKMFSSNEINIHSLITALKEEPLLCANILKLVNSPYYGLKSSVASIESAVTLLGVTVLRGIIMATILKKSFPLDLSVYNISAQEFDKICILRTRFLKVWLKDEDFDIQTLSSVAFLMESGKIITSYEIIKNQLSSAFIELSQKNSILEAEKELFDANSYEIASLLFEQWEFEESFIKLISNIPNPSTREQKILHVLSVAISVEGVLEEKNIGLAIELINEYGFDKEKFMKALEALREESL</sequence>
<evidence type="ECO:0000313" key="3">
    <source>
        <dbReference type="Proteomes" id="UP000002714"/>
    </source>
</evidence>
<dbReference type="InterPro" id="IPR052340">
    <property type="entry name" value="RNase_Y/CdgJ"/>
</dbReference>
<dbReference type="SUPFAM" id="SSF109604">
    <property type="entry name" value="HD-domain/PDEase-like"/>
    <property type="match status" value="1"/>
</dbReference>
<dbReference type="AlphaFoldDB" id="Q30P79"/>
<dbReference type="eggNOG" id="COG1639">
    <property type="taxonomic scope" value="Bacteria"/>
</dbReference>
<evidence type="ECO:0000259" key="1">
    <source>
        <dbReference type="PROSITE" id="PS51833"/>
    </source>
</evidence>
<dbReference type="RefSeq" id="WP_011373542.1">
    <property type="nucleotide sequence ID" value="NC_007575.1"/>
</dbReference>
<dbReference type="PANTHER" id="PTHR33525">
    <property type="match status" value="1"/>
</dbReference>
<accession>Q30P79</accession>
<dbReference type="HOGENOM" id="CLU_048246_5_0_7"/>
<proteinExistence type="predicted"/>
<dbReference type="OrthoDB" id="9803649at2"/>
<keyword evidence="3" id="KW-1185">Reference proteome</keyword>